<dbReference type="EMBL" id="LN714477">
    <property type="protein sequence ID" value="CEL65077.1"/>
    <property type="molecule type" value="Genomic_DNA"/>
</dbReference>
<dbReference type="Proteomes" id="UP000007494">
    <property type="component" value="Chromosome III"/>
</dbReference>
<feature type="compositionally biased region" description="Polar residues" evidence="1">
    <location>
        <begin position="685"/>
        <end position="698"/>
    </location>
</feature>
<reference evidence="2" key="1">
    <citation type="submission" date="2011-02" db="EMBL/GenBank/DDBJ databases">
        <authorList>
            <person name="Aslett M."/>
        </authorList>
    </citation>
    <scope>NUCLEOTIDE SEQUENCE</scope>
    <source>
        <strain evidence="2">Liverpool</strain>
    </source>
</reference>
<dbReference type="OrthoDB" id="333965at2759"/>
<feature type="compositionally biased region" description="Polar residues" evidence="1">
    <location>
        <begin position="272"/>
        <end position="295"/>
    </location>
</feature>
<reference evidence="2" key="2">
    <citation type="submission" date="2011-03" db="EMBL/GenBank/DDBJ databases">
        <title>Comparative genomics and transcriptomics of Neospora caninum and Toxoplasma gondii.</title>
        <authorList>
            <person name="Reid A.J."/>
            <person name="Sohal A."/>
            <person name="Harris D."/>
            <person name="Quail M."/>
            <person name="Sanders M."/>
            <person name="Berriman M."/>
            <person name="Wastling J.M."/>
            <person name="Pain A."/>
        </authorList>
    </citation>
    <scope>NUCLEOTIDE SEQUENCE</scope>
    <source>
        <strain evidence="2">Liverpool</strain>
    </source>
</reference>
<dbReference type="InParanoid" id="F0V9P1"/>
<reference evidence="4" key="3">
    <citation type="journal article" date="2012" name="PLoS Pathog.">
        <title>Comparative genomics of the apicomplexan parasites Toxoplasma gondii and Neospora caninum: Coccidia differing in host range and transmission strategy.</title>
        <authorList>
            <person name="Reid A.J."/>
            <person name="Vermont S.J."/>
            <person name="Cotton J.A."/>
            <person name="Harris D."/>
            <person name="Hill-Cawthorne G.A."/>
            <person name="Konen-Waisman S."/>
            <person name="Latham S.M."/>
            <person name="Mourier T."/>
            <person name="Norton R."/>
            <person name="Quail M.A."/>
            <person name="Sanders M."/>
            <person name="Shanmugam D."/>
            <person name="Sohal A."/>
            <person name="Wasmuth J.D."/>
            <person name="Brunk B."/>
            <person name="Grigg M.E."/>
            <person name="Howard J.C."/>
            <person name="Parkinson J."/>
            <person name="Roos D.S."/>
            <person name="Trees A.J."/>
            <person name="Berriman M."/>
            <person name="Pain A."/>
            <person name="Wastling J.M."/>
        </authorList>
    </citation>
    <scope>NUCLEOTIDE SEQUENCE [LARGE SCALE GENOMIC DNA]</scope>
    <source>
        <strain evidence="4">Liverpool</strain>
    </source>
</reference>
<feature type="compositionally biased region" description="Polar residues" evidence="1">
    <location>
        <begin position="2144"/>
        <end position="2169"/>
    </location>
</feature>
<dbReference type="eggNOG" id="ENOG502QY97">
    <property type="taxonomic scope" value="Eukaryota"/>
</dbReference>
<feature type="region of interest" description="Disordered" evidence="1">
    <location>
        <begin position="2118"/>
        <end position="2173"/>
    </location>
</feature>
<feature type="compositionally biased region" description="Basic and acidic residues" evidence="1">
    <location>
        <begin position="1572"/>
        <end position="1585"/>
    </location>
</feature>
<dbReference type="GeneID" id="13441493"/>
<name>F0V9P1_NEOCL</name>
<feature type="compositionally biased region" description="Low complexity" evidence="1">
    <location>
        <begin position="371"/>
        <end position="409"/>
    </location>
</feature>
<protein>
    <submittedName>
        <fullName evidence="3">AP2 domain transcription factor AP2III-3</fullName>
    </submittedName>
</protein>
<dbReference type="VEuPathDB" id="ToxoDB:NCLIV_009360"/>
<evidence type="ECO:0000313" key="3">
    <source>
        <dbReference type="EMBL" id="CEL65077.1"/>
    </source>
</evidence>
<sequence length="2415" mass="255604">MRAQCTSRASASARPLTPWRSHLGPNAPSFAGQNPPELDDRISLEGPSDLTRRTECHPSPPHWPLAPDRGHKLLTDASLSVCPSSSLSSSSPSAVAFPSDSFPAPPGPSFPARSSPSSSSSSTSPHRVPVPSPDRGVHEAAPGAGAWQNRSFARRESSLEPPPRREMCGGDLSDSSSTASSLSSSERDDVLRCIRPLRLPPSLHSSDAKERPRSEEARPGGAPLGQRTPGTESVHCPYDAVPVVHASVSPSNRPPLPGSQLAPSAHLRGESFRSSPASSFGADTTQRLPGRQSLQETEDALSGLSGDRTFLARLAEARQTHAEEETKTDSSPEAQGHCFAETRDRTRRRPASSRLPTFFLAPTQSDLGHVPSSSSSSSLSSASLASSLPSRPPGCAESADAAADSLSPTPASPPADGSSLASPETIPSSALPRRATLPSLPTSSLSPSDAPGTGLGPGCAVSEVSAGPAANEGTVGDTEHLRRFQASRASVRLDRAPLEPQNSREAANAVELDPLGRGCADSPEAVSRPAEGASPLSALQQNEAFRSYSSPSSFEARQPIPQRGAASFFLQSSAVLCSQETDTAERQCLGPPPHACASSDSGQSHAEERQLVLSSSPCSSSMALSCPPAEPSFPDPSCAPSSDHANAWQECSEASLHAGAQCVPRPNLGNLFRQCADDESRWTEASEQPPTGAENGQASLPRVEEGPRAQGDLYANPTVTDTRDPTCTDPSCFTSAGSSSAEMPPQDQTFVHGSHYSLHDNERYTLNPDPANQGFPAPGEYCGNSPFPGAMHDAIGNGKAPLGSNTAPDSWGFCFGQKSPFVEAQTSDRDAPSGAASSFPGFFSETERACCEGHGGSADAPGSSVCRGPPNRDRAYPHPSPPLLPAPYGDLDPRQPFSSLPPVFPGSSSSFPAAFFHESSVPASPYPSSASASPPLPPLSSLRPLLPPGSSSPAFPRSTSAGFPFDSWGSPALSSVSGMPSDFSSSLASLPFSPFPYSLPAEAQRCGAFQPPPGSVAPPHARDCGGSGAQLGAEADSHTSEERHFLAASYSLLGASGGGDGRDGAFETHLWRQMGGHEELGSPGALRPYLCEDTCKQTPPSSYAASALYEARDPREDECAPYYTGDPFFYYPEPHQTPSLASPYPPFSPSPAAPSGLYVDMPSQAAPHPPGWPSSCEGARASTSGSSAPRSGRRKRRRSPETGSSASPPEGLDSALAYSPSCLPFAVPSAVKAAGRKRRVPASLPTQTDRSHKDFLLELLASQLEPVKGVHMDRLRKTWVASWLVGKRRITRIFSFQKFGFFGAREQAIRHRREALLNPEIEDPVRRRAVENLATASDEALQLAADALPFVVGVTYHRDGRCWVANHRKPMGKIVQRKKFEVAEWGFLGARYRAAVMMFCWNKQGRTQEPEDYDQGATEAFNCKQVRQRPGEDRDFVLSHAACSDSEPLYLLRPFDGGTCDDAMVLLAFICGSPWRKICRGQQCGDDPTLLEAAVTIQSEKPLWRTRVKAPSDEEDPRDSEAESAGVSRAFAGASQDGRASGGRKPRLRARQRTQETEEDADEEEGEEGEDGDRFRSSQETEGRRRGGGQRANWRAEGRRADDNREEGIWDGRGLGVASAVKNEEGTDSEPEGRGNASPRTRRGRNHAPTPGGNGAQWHGGEDVSGGNMQTEQEENTWRSSSLGLSASVLGLVENRRQKGAQRGDRHTQARHGDAREEREEGRSVYGGYPQTGPAPAPCGSSAASPAASTAAAFFLERQKEQVREGQNMFLLPSEHRNVTARGWAPAGGVDGFAVPQHAPPFLQNEGDFGGPTPSHTCGLSEWFTASNAYGMIPSVNLNFDADVFSAHRDSLQNCPDGAQTASYANPFPCAAPNGFHSGLHVLEIPEYPHVAHQRAFASWPKNWPVLSSPLPAACPWPTTPLGDFPATGASGAERGETQSAGDTEISVSQAQFNFYPVHRNWPISHLDALTNPFLYHANALTSRTPAPSDVPVFFPGDPSPVALPLCSPLAPPCWPADLEGAGERLHAAMTEGNGSIFRCSDASRSTSESRGSPTPPLALCHSPPVDGLSLSSFSGAAFDPKSRQFVPGSFQETNGVDERSADLCFPQAVRFSAKNTGLTRPTASEGGDRTVFGSGGKDEANHWTGSVVTGSKESGESVSISLSTSPTGHSRRCQTPCLEGYRGTPHLPEDAGNAASSPVLSALGRAPLSSFAWSYASPPCALSSTPFPISTSFSAPLGDLSSLETRAVAAACAQADPRLGDAKSDGEVGNCDEAGKPEDAAGEPVGGAKPSNGKSKKENRDTTAPCNGSGVYQRRSQREKRKFPFVEGTNGERRSARLSGAEASHHRKAETAEGAEPSVGTAGKIRPRESNASEGNEKRSPHTTSERSKIYGEAALLDKQVDALPTLLSHGSFP</sequence>
<feature type="compositionally biased region" description="Basic and acidic residues" evidence="1">
    <location>
        <begin position="1594"/>
        <end position="1610"/>
    </location>
</feature>
<feature type="compositionally biased region" description="Low complexity" evidence="1">
    <location>
        <begin position="1680"/>
        <end position="1693"/>
    </location>
</feature>
<feature type="compositionally biased region" description="Low complexity" evidence="1">
    <location>
        <begin position="1177"/>
        <end position="1190"/>
    </location>
</feature>
<feature type="region of interest" description="Disordered" evidence="1">
    <location>
        <begin position="926"/>
        <end position="954"/>
    </location>
</feature>
<feature type="compositionally biased region" description="Basic residues" evidence="1">
    <location>
        <begin position="1542"/>
        <end position="1552"/>
    </location>
</feature>
<feature type="region of interest" description="Disordered" evidence="1">
    <location>
        <begin position="1"/>
        <end position="559"/>
    </location>
</feature>
<gene>
    <name evidence="3" type="ORF">BN1204_009360</name>
    <name evidence="2" type="ORF">NCLIV_009360</name>
</gene>
<feature type="compositionally biased region" description="Basic and acidic residues" evidence="1">
    <location>
        <begin position="153"/>
        <end position="168"/>
    </location>
</feature>
<accession>F0V9P1</accession>
<feature type="region of interest" description="Disordered" evidence="1">
    <location>
        <begin position="854"/>
        <end position="899"/>
    </location>
</feature>
<feature type="compositionally biased region" description="Polar residues" evidence="1">
    <location>
        <begin position="537"/>
        <end position="555"/>
    </location>
</feature>
<proteinExistence type="predicted"/>
<feature type="compositionally biased region" description="Basic and acidic residues" evidence="1">
    <location>
        <begin position="315"/>
        <end position="330"/>
    </location>
</feature>
<evidence type="ECO:0000313" key="2">
    <source>
        <dbReference type="EMBL" id="CBZ50467.1"/>
    </source>
</evidence>
<dbReference type="EMBL" id="FR823383">
    <property type="protein sequence ID" value="CBZ50467.1"/>
    <property type="molecule type" value="Genomic_DNA"/>
</dbReference>
<feature type="compositionally biased region" description="Low complexity" evidence="1">
    <location>
        <begin position="613"/>
        <end position="627"/>
    </location>
</feature>
<feature type="compositionally biased region" description="Basic and acidic residues" evidence="1">
    <location>
        <begin position="206"/>
        <end position="218"/>
    </location>
</feature>
<feature type="compositionally biased region" description="Basic and acidic residues" evidence="1">
    <location>
        <begin position="2367"/>
        <end position="2391"/>
    </location>
</feature>
<feature type="compositionally biased region" description="Polar residues" evidence="1">
    <location>
        <begin position="1"/>
        <end position="10"/>
    </location>
</feature>
<organism evidence="2 4">
    <name type="scientific">Neospora caninum (strain Liverpool)</name>
    <dbReference type="NCBI Taxonomy" id="572307"/>
    <lineage>
        <taxon>Eukaryota</taxon>
        <taxon>Sar</taxon>
        <taxon>Alveolata</taxon>
        <taxon>Apicomplexa</taxon>
        <taxon>Conoidasida</taxon>
        <taxon>Coccidia</taxon>
        <taxon>Eucoccidiorida</taxon>
        <taxon>Eimeriorina</taxon>
        <taxon>Sarcocystidae</taxon>
        <taxon>Neospora</taxon>
    </lineage>
</organism>
<evidence type="ECO:0000313" key="4">
    <source>
        <dbReference type="Proteomes" id="UP000007494"/>
    </source>
</evidence>
<feature type="region of interest" description="Disordered" evidence="1">
    <location>
        <begin position="1155"/>
        <end position="1211"/>
    </location>
</feature>
<feature type="compositionally biased region" description="Low complexity" evidence="1">
    <location>
        <begin position="240"/>
        <end position="251"/>
    </location>
</feature>
<feature type="compositionally biased region" description="Low complexity" evidence="1">
    <location>
        <begin position="1732"/>
        <end position="1744"/>
    </location>
</feature>
<feature type="compositionally biased region" description="Basic and acidic residues" evidence="1">
    <location>
        <begin position="1694"/>
        <end position="1723"/>
    </location>
</feature>
<feature type="region of interest" description="Disordered" evidence="1">
    <location>
        <begin position="1505"/>
        <end position="1744"/>
    </location>
</feature>
<dbReference type="RefSeq" id="XP_003880500.1">
    <property type="nucleotide sequence ID" value="XM_003880451.1"/>
</dbReference>
<feature type="region of interest" description="Disordered" evidence="1">
    <location>
        <begin position="679"/>
        <end position="728"/>
    </location>
</feature>
<feature type="compositionally biased region" description="Polar residues" evidence="1">
    <location>
        <begin position="2043"/>
        <end position="2053"/>
    </location>
</feature>
<feature type="compositionally biased region" description="Polar residues" evidence="1">
    <location>
        <begin position="419"/>
        <end position="428"/>
    </location>
</feature>
<dbReference type="Gene3D" id="1.20.5.2050">
    <property type="match status" value="1"/>
</dbReference>
<feature type="compositionally biased region" description="Low complexity" evidence="1">
    <location>
        <begin position="110"/>
        <end position="129"/>
    </location>
</feature>
<evidence type="ECO:0000256" key="1">
    <source>
        <dbReference type="SAM" id="MobiDB-lite"/>
    </source>
</evidence>
<feature type="compositionally biased region" description="Acidic residues" evidence="1">
    <location>
        <begin position="1557"/>
        <end position="1571"/>
    </location>
</feature>
<feature type="compositionally biased region" description="Low complexity" evidence="1">
    <location>
        <begin position="436"/>
        <end position="448"/>
    </location>
</feature>
<feature type="region of interest" description="Disordered" evidence="1">
    <location>
        <begin position="2259"/>
        <end position="2392"/>
    </location>
</feature>
<feature type="region of interest" description="Disordered" evidence="1">
    <location>
        <begin position="1006"/>
        <end position="1040"/>
    </location>
</feature>
<feature type="region of interest" description="Disordered" evidence="1">
    <location>
        <begin position="581"/>
        <end position="644"/>
    </location>
</feature>
<keyword evidence="4" id="KW-1185">Reference proteome</keyword>
<feature type="compositionally biased region" description="Low complexity" evidence="1">
    <location>
        <begin position="78"/>
        <end position="102"/>
    </location>
</feature>
<feature type="compositionally biased region" description="Low complexity" evidence="1">
    <location>
        <begin position="171"/>
        <end position="184"/>
    </location>
</feature>
<reference evidence="3" key="4">
    <citation type="journal article" date="2015" name="PLoS ONE">
        <title>Comprehensive Evaluation of Toxoplasma gondii VEG and Neospora caninum LIV Genomes with Tachyzoite Stage Transcriptome and Proteome Defines Novel Transcript Features.</title>
        <authorList>
            <person name="Ramaprasad A."/>
            <person name="Mourier T."/>
            <person name="Naeem R."/>
            <person name="Malas T.B."/>
            <person name="Moussa E."/>
            <person name="Panigrahi A."/>
            <person name="Vermont S.J."/>
            <person name="Otto T.D."/>
            <person name="Wastling J."/>
            <person name="Pain A."/>
        </authorList>
    </citation>
    <scope>NUCLEOTIDE SEQUENCE</scope>
    <source>
        <strain evidence="3">Liverpool</strain>
    </source>
</reference>
<feature type="region of interest" description="Disordered" evidence="1">
    <location>
        <begin position="2041"/>
        <end position="2061"/>
    </location>
</feature>